<reference evidence="1 2" key="1">
    <citation type="submission" date="2021-06" db="EMBL/GenBank/DDBJ databases">
        <authorList>
            <person name="Kallberg Y."/>
            <person name="Tangrot J."/>
            <person name="Rosling A."/>
        </authorList>
    </citation>
    <scope>NUCLEOTIDE SEQUENCE [LARGE SCALE GENOMIC DNA]</scope>
    <source>
        <strain evidence="1 2">120-4 pot B 10/14</strain>
    </source>
</reference>
<sequence>LELIGEYEDETLHSQGRWSGIDIGTNLKGVQNKNREEQYGYVGLEGLDKDITYDHRNSVTMQISRFYIIPNEIGFEECYLLAGFLGG</sequence>
<proteinExistence type="predicted"/>
<dbReference type="EMBL" id="CAJVQB010102406">
    <property type="protein sequence ID" value="CAG8850707.1"/>
    <property type="molecule type" value="Genomic_DNA"/>
</dbReference>
<organism evidence="1 2">
    <name type="scientific">Gigaspora margarita</name>
    <dbReference type="NCBI Taxonomy" id="4874"/>
    <lineage>
        <taxon>Eukaryota</taxon>
        <taxon>Fungi</taxon>
        <taxon>Fungi incertae sedis</taxon>
        <taxon>Mucoromycota</taxon>
        <taxon>Glomeromycotina</taxon>
        <taxon>Glomeromycetes</taxon>
        <taxon>Diversisporales</taxon>
        <taxon>Gigasporaceae</taxon>
        <taxon>Gigaspora</taxon>
    </lineage>
</organism>
<protein>
    <submittedName>
        <fullName evidence="1">27827_t:CDS:1</fullName>
    </submittedName>
</protein>
<feature type="non-terminal residue" evidence="1">
    <location>
        <position position="87"/>
    </location>
</feature>
<keyword evidence="2" id="KW-1185">Reference proteome</keyword>
<accession>A0ABN7XAN4</accession>
<comment type="caution">
    <text evidence="1">The sequence shown here is derived from an EMBL/GenBank/DDBJ whole genome shotgun (WGS) entry which is preliminary data.</text>
</comment>
<dbReference type="Proteomes" id="UP000789901">
    <property type="component" value="Unassembled WGS sequence"/>
</dbReference>
<gene>
    <name evidence="1" type="ORF">GMARGA_LOCUS40352</name>
</gene>
<feature type="non-terminal residue" evidence="1">
    <location>
        <position position="1"/>
    </location>
</feature>
<evidence type="ECO:0000313" key="2">
    <source>
        <dbReference type="Proteomes" id="UP000789901"/>
    </source>
</evidence>
<name>A0ABN7XAN4_GIGMA</name>
<evidence type="ECO:0000313" key="1">
    <source>
        <dbReference type="EMBL" id="CAG8850707.1"/>
    </source>
</evidence>